<organism evidence="1 2">
    <name type="scientific">Rhamnella rubrinervis</name>
    <dbReference type="NCBI Taxonomy" id="2594499"/>
    <lineage>
        <taxon>Eukaryota</taxon>
        <taxon>Viridiplantae</taxon>
        <taxon>Streptophyta</taxon>
        <taxon>Embryophyta</taxon>
        <taxon>Tracheophyta</taxon>
        <taxon>Spermatophyta</taxon>
        <taxon>Magnoliopsida</taxon>
        <taxon>eudicotyledons</taxon>
        <taxon>Gunneridae</taxon>
        <taxon>Pentapetalae</taxon>
        <taxon>rosids</taxon>
        <taxon>fabids</taxon>
        <taxon>Rosales</taxon>
        <taxon>Rhamnaceae</taxon>
        <taxon>rhamnoid group</taxon>
        <taxon>Rhamneae</taxon>
        <taxon>Rhamnella</taxon>
    </lineage>
</organism>
<protein>
    <submittedName>
        <fullName evidence="1">Uncharacterized protein</fullName>
    </submittedName>
</protein>
<dbReference type="AlphaFoldDB" id="A0A8K0HT75"/>
<comment type="caution">
    <text evidence="1">The sequence shown here is derived from an EMBL/GenBank/DDBJ whole genome shotgun (WGS) entry which is preliminary data.</text>
</comment>
<keyword evidence="2" id="KW-1185">Reference proteome</keyword>
<dbReference type="EMBL" id="VOIH02000001">
    <property type="protein sequence ID" value="KAF3457425.1"/>
    <property type="molecule type" value="Genomic_DNA"/>
</dbReference>
<proteinExistence type="predicted"/>
<gene>
    <name evidence="1" type="ORF">FNV43_RR02083</name>
</gene>
<evidence type="ECO:0000313" key="1">
    <source>
        <dbReference type="EMBL" id="KAF3457425.1"/>
    </source>
</evidence>
<evidence type="ECO:0000313" key="2">
    <source>
        <dbReference type="Proteomes" id="UP000796880"/>
    </source>
</evidence>
<sequence length="172" mass="19403">MTRVNGVFVSSVVGNVRNLEVMCEVCRHDLLAEGVVYVHLISVFLRSSSSFHRLRCEAKTSGQRLMSTTFILRLSLVSYLPELHSCKICLYIFIILQWLEPVQSFEDSRGLLHLPFGYGAIKQVLLNELDAGGWPSNYYWMQVRVVGVTLSFSYNMTRGGVHDLSLPLSPSS</sequence>
<reference evidence="1" key="1">
    <citation type="submission" date="2020-03" db="EMBL/GenBank/DDBJ databases">
        <title>A high-quality chromosome-level genome assembly of a woody plant with both climbing and erect habits, Rhamnella rubrinervis.</title>
        <authorList>
            <person name="Lu Z."/>
            <person name="Yang Y."/>
            <person name="Zhu X."/>
            <person name="Sun Y."/>
        </authorList>
    </citation>
    <scope>NUCLEOTIDE SEQUENCE</scope>
    <source>
        <strain evidence="1">BYM</strain>
        <tissue evidence="1">Leaf</tissue>
    </source>
</reference>
<dbReference type="Proteomes" id="UP000796880">
    <property type="component" value="Unassembled WGS sequence"/>
</dbReference>
<name>A0A8K0HT75_9ROSA</name>
<accession>A0A8K0HT75</accession>